<feature type="transmembrane region" description="Helical" evidence="7">
    <location>
        <begin position="74"/>
        <end position="94"/>
    </location>
</feature>
<feature type="compositionally biased region" description="Low complexity" evidence="6">
    <location>
        <begin position="1"/>
        <end position="16"/>
    </location>
</feature>
<keyword evidence="3 7" id="KW-0812">Transmembrane</keyword>
<comment type="subcellular location">
    <subcellularLocation>
        <location evidence="1">Cell membrane</location>
        <topology evidence="1">Multi-pass membrane protein</topology>
    </subcellularLocation>
</comment>
<evidence type="ECO:0000256" key="3">
    <source>
        <dbReference type="ARBA" id="ARBA00022692"/>
    </source>
</evidence>
<evidence type="ECO:0000256" key="4">
    <source>
        <dbReference type="ARBA" id="ARBA00022989"/>
    </source>
</evidence>
<protein>
    <submittedName>
        <fullName evidence="9">RDD family protein</fullName>
    </submittedName>
</protein>
<reference evidence="9 10" key="1">
    <citation type="submission" date="2023-03" db="EMBL/GenBank/DDBJ databases">
        <title>Isolation and description of six Streptomyces strains from soil environments, able to metabolize different microbial glucans.</title>
        <authorList>
            <person name="Widen T."/>
            <person name="Larsbrink J."/>
        </authorList>
    </citation>
    <scope>NUCLEOTIDE SEQUENCE [LARGE SCALE GENOMIC DNA]</scope>
    <source>
        <strain evidence="9 10">Alt2</strain>
    </source>
</reference>
<evidence type="ECO:0000256" key="6">
    <source>
        <dbReference type="SAM" id="MobiDB-lite"/>
    </source>
</evidence>
<feature type="transmembrane region" description="Helical" evidence="7">
    <location>
        <begin position="100"/>
        <end position="120"/>
    </location>
</feature>
<dbReference type="RefSeq" id="WP_306071392.1">
    <property type="nucleotide sequence ID" value="NZ_CP120988.1"/>
</dbReference>
<dbReference type="PANTHER" id="PTHR36115:SF6">
    <property type="entry name" value="PROLINE-RICH ANTIGEN HOMOLOG"/>
    <property type="match status" value="1"/>
</dbReference>
<evidence type="ECO:0000256" key="1">
    <source>
        <dbReference type="ARBA" id="ARBA00004651"/>
    </source>
</evidence>
<sequence>MSFGDPNPNNPYGQQPGQPPQGQPGYGYPQQAPQGIPPQGQPGYGYPQAPPAQYGMPQPGYGGMPAFAGWWSRVAAMLIDAIVIGVPYGLLIGIGGGVGGGAGTALVLLGALVALGLGLFKLYKEGTTGQFIGKKAVNIRVLREADGQPLGFGIAFVRYIAHFLDSLACYLGWLWPIWDAKKQTFADKICSSVVVKSV</sequence>
<keyword evidence="10" id="KW-1185">Reference proteome</keyword>
<accession>A0ABY9IPV3</accession>
<organism evidence="9 10">
    <name type="scientific">Streptomyces poriferorum</name>
    <dbReference type="NCBI Taxonomy" id="2798799"/>
    <lineage>
        <taxon>Bacteria</taxon>
        <taxon>Bacillati</taxon>
        <taxon>Actinomycetota</taxon>
        <taxon>Actinomycetes</taxon>
        <taxon>Kitasatosporales</taxon>
        <taxon>Streptomycetaceae</taxon>
        <taxon>Streptomyces</taxon>
    </lineage>
</organism>
<dbReference type="InterPro" id="IPR051791">
    <property type="entry name" value="Pra-immunoreactive"/>
</dbReference>
<name>A0ABY9IPV3_9ACTN</name>
<dbReference type="EMBL" id="CP120988">
    <property type="protein sequence ID" value="WLQ56869.1"/>
    <property type="molecule type" value="Genomic_DNA"/>
</dbReference>
<feature type="domain" description="RDD" evidence="8">
    <location>
        <begin position="68"/>
        <end position="190"/>
    </location>
</feature>
<evidence type="ECO:0000313" key="10">
    <source>
        <dbReference type="Proteomes" id="UP001235744"/>
    </source>
</evidence>
<dbReference type="InterPro" id="IPR010432">
    <property type="entry name" value="RDD"/>
</dbReference>
<feature type="region of interest" description="Disordered" evidence="6">
    <location>
        <begin position="1"/>
        <end position="49"/>
    </location>
</feature>
<evidence type="ECO:0000313" key="9">
    <source>
        <dbReference type="EMBL" id="WLQ56869.1"/>
    </source>
</evidence>
<dbReference type="Pfam" id="PF06271">
    <property type="entry name" value="RDD"/>
    <property type="match status" value="1"/>
</dbReference>
<evidence type="ECO:0000256" key="7">
    <source>
        <dbReference type="SAM" id="Phobius"/>
    </source>
</evidence>
<gene>
    <name evidence="9" type="ORF">P8A19_16050</name>
</gene>
<keyword evidence="5 7" id="KW-0472">Membrane</keyword>
<dbReference type="Proteomes" id="UP001235744">
    <property type="component" value="Chromosome"/>
</dbReference>
<proteinExistence type="predicted"/>
<dbReference type="SUPFAM" id="SSF81995">
    <property type="entry name" value="beta-sandwich domain of Sec23/24"/>
    <property type="match status" value="1"/>
</dbReference>
<evidence type="ECO:0000256" key="2">
    <source>
        <dbReference type="ARBA" id="ARBA00022475"/>
    </source>
</evidence>
<keyword evidence="4 7" id="KW-1133">Transmembrane helix</keyword>
<keyword evidence="2" id="KW-1003">Cell membrane</keyword>
<evidence type="ECO:0000259" key="8">
    <source>
        <dbReference type="Pfam" id="PF06271"/>
    </source>
</evidence>
<evidence type="ECO:0000256" key="5">
    <source>
        <dbReference type="ARBA" id="ARBA00023136"/>
    </source>
</evidence>
<dbReference type="PANTHER" id="PTHR36115">
    <property type="entry name" value="PROLINE-RICH ANTIGEN HOMOLOG-RELATED"/>
    <property type="match status" value="1"/>
</dbReference>